<keyword evidence="1" id="KW-1133">Transmembrane helix</keyword>
<gene>
    <name evidence="2" type="ORF">HMPREF0373_01605</name>
</gene>
<protein>
    <submittedName>
        <fullName evidence="2">Uncharacterized protein</fullName>
    </submittedName>
</protein>
<evidence type="ECO:0000313" key="3">
    <source>
        <dbReference type="Proteomes" id="UP000016608"/>
    </source>
</evidence>
<name>U2P8P0_EUBRA</name>
<dbReference type="Proteomes" id="UP000016608">
    <property type="component" value="Unassembled WGS sequence"/>
</dbReference>
<sequence length="59" mass="7002">MIYVYIYSILLHIMHIFTNRFLVLSESKADIRNPLSLLAYSAFKWSIHQSMMIVICLRP</sequence>
<organism evidence="2 3">
    <name type="scientific">Eubacterium ramulus ATCC 29099</name>
    <dbReference type="NCBI Taxonomy" id="1256908"/>
    <lineage>
        <taxon>Bacteria</taxon>
        <taxon>Bacillati</taxon>
        <taxon>Bacillota</taxon>
        <taxon>Clostridia</taxon>
        <taxon>Eubacteriales</taxon>
        <taxon>Eubacteriaceae</taxon>
        <taxon>Eubacterium</taxon>
    </lineage>
</organism>
<keyword evidence="1" id="KW-0472">Membrane</keyword>
<accession>U2P8P0</accession>
<dbReference type="HOGENOM" id="CLU_2953606_0_0_9"/>
<keyword evidence="3" id="KW-1185">Reference proteome</keyword>
<proteinExistence type="predicted"/>
<keyword evidence="1" id="KW-0812">Transmembrane</keyword>
<feature type="transmembrane region" description="Helical" evidence="1">
    <location>
        <begin position="6"/>
        <end position="23"/>
    </location>
</feature>
<reference evidence="2 3" key="1">
    <citation type="submission" date="2013-06" db="EMBL/GenBank/DDBJ databases">
        <authorList>
            <person name="Weinstock G."/>
            <person name="Sodergren E."/>
            <person name="Lobos E.A."/>
            <person name="Fulton L."/>
            <person name="Fulton R."/>
            <person name="Courtney L."/>
            <person name="Fronick C."/>
            <person name="O'Laughlin M."/>
            <person name="Godfrey J."/>
            <person name="Wilson R.M."/>
            <person name="Miner T."/>
            <person name="Farmer C."/>
            <person name="Delehaunty K."/>
            <person name="Cordes M."/>
            <person name="Minx P."/>
            <person name="Tomlinson C."/>
            <person name="Chen J."/>
            <person name="Wollam A."/>
            <person name="Pepin K.H."/>
            <person name="Bhonagiri V."/>
            <person name="Zhang X."/>
            <person name="Warren W."/>
            <person name="Mitreva M."/>
            <person name="Mardis E.R."/>
            <person name="Wilson R.K."/>
        </authorList>
    </citation>
    <scope>NUCLEOTIDE SEQUENCE [LARGE SCALE GENOMIC DNA]</scope>
    <source>
        <strain evidence="2 3">ATCC 29099</strain>
    </source>
</reference>
<evidence type="ECO:0000313" key="2">
    <source>
        <dbReference type="EMBL" id="ERK46875.1"/>
    </source>
</evidence>
<comment type="caution">
    <text evidence="2">The sequence shown here is derived from an EMBL/GenBank/DDBJ whole genome shotgun (WGS) entry which is preliminary data.</text>
</comment>
<dbReference type="AlphaFoldDB" id="U2P8P0"/>
<dbReference type="EMBL" id="AWVJ01000095">
    <property type="protein sequence ID" value="ERK46875.1"/>
    <property type="molecule type" value="Genomic_DNA"/>
</dbReference>
<evidence type="ECO:0000256" key="1">
    <source>
        <dbReference type="SAM" id="Phobius"/>
    </source>
</evidence>